<evidence type="ECO:0000256" key="1">
    <source>
        <dbReference type="SAM" id="Phobius"/>
    </source>
</evidence>
<keyword evidence="1" id="KW-0472">Membrane</keyword>
<gene>
    <name evidence="2" type="ORF">JYU14_03810</name>
</gene>
<sequence length="231" mass="25505">MIKIKIEGIKIMNNLEVTFFNDGGCTINPSRLPVGDLFVTLPEDERDPAGFFRVQALALERLLSSSQTDAFNADAAQKFLEKDVVVLPGESKHLRTKKFCIAAHDSEKMTTIFSLFKDSQLCRKEESLIRNYATNLYSTAASVQRKIEEARAAKRSPSEVKTSLDTKKTLGERTISCAAILVFGVVSTPFLAAYLLVDSTYRTACAAKLAFDLLGDWVAGSQQRPPTVKCN</sequence>
<keyword evidence="1" id="KW-0812">Transmembrane</keyword>
<dbReference type="Proteomes" id="UP000722121">
    <property type="component" value="Unassembled WGS sequence"/>
</dbReference>
<reference evidence="2 3" key="1">
    <citation type="submission" date="2021-02" db="EMBL/GenBank/DDBJ databases">
        <title>Activity-based single-cell genomes from oceanic crustal fluid captures similar information to metagenomic and metatranscriptomic surveys with orders of magnitude less sampling.</title>
        <authorList>
            <person name="D'Angelo T.S."/>
            <person name="Orcutt B.N."/>
        </authorList>
    </citation>
    <scope>NUCLEOTIDE SEQUENCE [LARGE SCALE GENOMIC DNA]</scope>
    <source>
        <strain evidence="2">AH-315-G07</strain>
    </source>
</reference>
<protein>
    <submittedName>
        <fullName evidence="2">Uncharacterized protein</fullName>
    </submittedName>
</protein>
<keyword evidence="1" id="KW-1133">Transmembrane helix</keyword>
<feature type="transmembrane region" description="Helical" evidence="1">
    <location>
        <begin position="177"/>
        <end position="197"/>
    </location>
</feature>
<proteinExistence type="predicted"/>
<feature type="non-terminal residue" evidence="2">
    <location>
        <position position="231"/>
    </location>
</feature>
<comment type="caution">
    <text evidence="2">The sequence shown here is derived from an EMBL/GenBank/DDBJ whole genome shotgun (WGS) entry which is preliminary data.</text>
</comment>
<evidence type="ECO:0000313" key="3">
    <source>
        <dbReference type="Proteomes" id="UP000722121"/>
    </source>
</evidence>
<evidence type="ECO:0000313" key="2">
    <source>
        <dbReference type="EMBL" id="MBN4067191.1"/>
    </source>
</evidence>
<accession>A0ABS3AR38</accession>
<keyword evidence="3" id="KW-1185">Reference proteome</keyword>
<name>A0ABS3AR38_9BACT</name>
<organism evidence="2 3">
    <name type="scientific">Simkania negevensis</name>
    <dbReference type="NCBI Taxonomy" id="83561"/>
    <lineage>
        <taxon>Bacteria</taxon>
        <taxon>Pseudomonadati</taxon>
        <taxon>Chlamydiota</taxon>
        <taxon>Chlamydiia</taxon>
        <taxon>Parachlamydiales</taxon>
        <taxon>Simkaniaceae</taxon>
        <taxon>Simkania</taxon>
    </lineage>
</organism>
<dbReference type="EMBL" id="JAFITR010000080">
    <property type="protein sequence ID" value="MBN4067191.1"/>
    <property type="molecule type" value="Genomic_DNA"/>
</dbReference>